<dbReference type="InterPro" id="IPR037176">
    <property type="entry name" value="Osmotin/thaumatin-like_sf"/>
</dbReference>
<dbReference type="AlphaFoldDB" id="A0A8T0I011"/>
<dbReference type="PROSITE" id="PS51367">
    <property type="entry name" value="THAUMATIN_2"/>
    <property type="match status" value="1"/>
</dbReference>
<dbReference type="SUPFAM" id="SSF49870">
    <property type="entry name" value="Osmotin, thaumatin-like protein"/>
    <property type="match status" value="1"/>
</dbReference>
<dbReference type="PRINTS" id="PR00347">
    <property type="entry name" value="THAUMATIN"/>
</dbReference>
<organism evidence="5 6">
    <name type="scientific">Ceratodon purpureus</name>
    <name type="common">Fire moss</name>
    <name type="synonym">Dicranum purpureum</name>
    <dbReference type="NCBI Taxonomy" id="3225"/>
    <lineage>
        <taxon>Eukaryota</taxon>
        <taxon>Viridiplantae</taxon>
        <taxon>Streptophyta</taxon>
        <taxon>Embryophyta</taxon>
        <taxon>Bryophyta</taxon>
        <taxon>Bryophytina</taxon>
        <taxon>Bryopsida</taxon>
        <taxon>Dicranidae</taxon>
        <taxon>Pseudoditrichales</taxon>
        <taxon>Ditrichaceae</taxon>
        <taxon>Ceratodon</taxon>
    </lineage>
</organism>
<keyword evidence="6" id="KW-1185">Reference proteome</keyword>
<keyword evidence="4" id="KW-0732">Signal</keyword>
<dbReference type="FunFam" id="2.60.110.10:FF:000002">
    <property type="entry name" value="Thaumatin-like protein 1a"/>
    <property type="match status" value="1"/>
</dbReference>
<comment type="caution">
    <text evidence="5">The sequence shown here is derived from an EMBL/GenBank/DDBJ whole genome shotgun (WGS) entry which is preliminary data.</text>
</comment>
<reference evidence="5" key="1">
    <citation type="submission" date="2020-06" db="EMBL/GenBank/DDBJ databases">
        <title>WGS assembly of Ceratodon purpureus strain R40.</title>
        <authorList>
            <person name="Carey S.B."/>
            <person name="Jenkins J."/>
            <person name="Shu S."/>
            <person name="Lovell J.T."/>
            <person name="Sreedasyam A."/>
            <person name="Maumus F."/>
            <person name="Tiley G.P."/>
            <person name="Fernandez-Pozo N."/>
            <person name="Barry K."/>
            <person name="Chen C."/>
            <person name="Wang M."/>
            <person name="Lipzen A."/>
            <person name="Daum C."/>
            <person name="Saski C.A."/>
            <person name="Payton A.C."/>
            <person name="Mcbreen J.C."/>
            <person name="Conrad R.E."/>
            <person name="Kollar L.M."/>
            <person name="Olsson S."/>
            <person name="Huttunen S."/>
            <person name="Landis J.B."/>
            <person name="Wickett N.J."/>
            <person name="Johnson M.G."/>
            <person name="Rensing S.A."/>
            <person name="Grimwood J."/>
            <person name="Schmutz J."/>
            <person name="Mcdaniel S.F."/>
        </authorList>
    </citation>
    <scope>NUCLEOTIDE SEQUENCE</scope>
    <source>
        <strain evidence="5">R40</strain>
    </source>
</reference>
<protein>
    <recommendedName>
        <fullName evidence="7">Pathogenesis-related protein 5</fullName>
    </recommendedName>
</protein>
<dbReference type="EMBL" id="CM026425">
    <property type="protein sequence ID" value="KAG0576770.1"/>
    <property type="molecule type" value="Genomic_DNA"/>
</dbReference>
<dbReference type="PROSITE" id="PS00316">
    <property type="entry name" value="THAUMATIN_1"/>
    <property type="match status" value="1"/>
</dbReference>
<dbReference type="InterPro" id="IPR001938">
    <property type="entry name" value="Thaumatin"/>
</dbReference>
<dbReference type="SMART" id="SM00205">
    <property type="entry name" value="THN"/>
    <property type="match status" value="1"/>
</dbReference>
<feature type="chain" id="PRO_5035819106" description="Pathogenesis-related protein 5" evidence="4">
    <location>
        <begin position="25"/>
        <end position="328"/>
    </location>
</feature>
<evidence type="ECO:0000256" key="4">
    <source>
        <dbReference type="SAM" id="SignalP"/>
    </source>
</evidence>
<feature type="compositionally biased region" description="Pro residues" evidence="3">
    <location>
        <begin position="263"/>
        <end position="278"/>
    </location>
</feature>
<feature type="compositionally biased region" description="Low complexity" evidence="3">
    <location>
        <begin position="252"/>
        <end position="262"/>
    </location>
</feature>
<evidence type="ECO:0000256" key="2">
    <source>
        <dbReference type="ARBA" id="ARBA00023157"/>
    </source>
</evidence>
<gene>
    <name evidence="5" type="ORF">KC19_5G106200</name>
</gene>
<dbReference type="Pfam" id="PF00314">
    <property type="entry name" value="Thaumatin"/>
    <property type="match status" value="1"/>
</dbReference>
<evidence type="ECO:0008006" key="7">
    <source>
        <dbReference type="Google" id="ProtNLM"/>
    </source>
</evidence>
<dbReference type="Proteomes" id="UP000822688">
    <property type="component" value="Chromosome 5"/>
</dbReference>
<dbReference type="Gene3D" id="2.60.110.10">
    <property type="entry name" value="Thaumatin"/>
    <property type="match status" value="1"/>
</dbReference>
<dbReference type="CDD" id="cd09218">
    <property type="entry name" value="TLP-PA"/>
    <property type="match status" value="1"/>
</dbReference>
<evidence type="ECO:0000313" key="5">
    <source>
        <dbReference type="EMBL" id="KAG0576770.1"/>
    </source>
</evidence>
<evidence type="ECO:0000256" key="1">
    <source>
        <dbReference type="ARBA" id="ARBA00010607"/>
    </source>
</evidence>
<proteinExistence type="inferred from homology"/>
<feature type="signal peptide" evidence="4">
    <location>
        <begin position="1"/>
        <end position="24"/>
    </location>
</feature>
<dbReference type="InterPro" id="IPR017949">
    <property type="entry name" value="Thaumatin_CS"/>
</dbReference>
<keyword evidence="2" id="KW-1015">Disulfide bond</keyword>
<accession>A0A8T0I011</accession>
<feature type="region of interest" description="Disordered" evidence="3">
    <location>
        <begin position="252"/>
        <end position="284"/>
    </location>
</feature>
<evidence type="ECO:0000313" key="6">
    <source>
        <dbReference type="Proteomes" id="UP000822688"/>
    </source>
</evidence>
<name>A0A8T0I011_CERPU</name>
<evidence type="ECO:0000256" key="3">
    <source>
        <dbReference type="SAM" id="MobiDB-lite"/>
    </source>
</evidence>
<sequence length="328" mass="33558">MAVAWSCLLLVLLVWLSCIDRTGAAGATFTFVNSCGFTVWVGVQSNGGIALLAGGGFELAAGSKNAVSAPAGWGGRFWGRTGCNFDSSGQGKCETGDCGGVLKCGGTGGAPPASLAEITLDGANGDDFYDISLVDGYNLPLEMTPSGGTGVCGSPGCTYNLNDNCPQVLQLVAQGLVIGCKSACAAFDTPEYCCTGAYGSPTTCPATEYSNAFKAACPTAYSYAYDDATSTFTCKGANYAITFCPYGTPGTTPSSNSTHGGTHPPPSRSPPKQSPPSPNGISQYGTGTSAGVRYSARVEFILLLCIAAFLFLHGKKQPELQASVELMM</sequence>
<comment type="similarity">
    <text evidence="1">Belongs to the thaumatin family.</text>
</comment>
<dbReference type="PANTHER" id="PTHR31048">
    <property type="entry name" value="OS03G0233200 PROTEIN"/>
    <property type="match status" value="1"/>
</dbReference>